<dbReference type="EMBL" id="NBNE01002811">
    <property type="protein sequence ID" value="OWZ09386.1"/>
    <property type="molecule type" value="Genomic_DNA"/>
</dbReference>
<gene>
    <name evidence="2" type="ORF">PHMEG_00017921</name>
</gene>
<dbReference type="AlphaFoldDB" id="A0A225VVB8"/>
<evidence type="ECO:0000313" key="3">
    <source>
        <dbReference type="Proteomes" id="UP000198211"/>
    </source>
</evidence>
<accession>A0A225VVB8</accession>
<comment type="caution">
    <text evidence="2">The sequence shown here is derived from an EMBL/GenBank/DDBJ whole genome shotgun (WGS) entry which is preliminary data.</text>
</comment>
<sequence>MIPGEINADFVSALQDLCGNNRIKEHVLLKEFYCSVDRTTRALVKQYRPGPSMTRWKNRLKLAIIFTTWIEAWKTLDKILSVSGTTGHIAMIPGVGRAVITEEENLALFTNPRGIYNTFLGLYEAPRGRTWNGTIWAPPSRKHPAPAAAATPVSKIIAAANVAGKKARLMMVVATDDAFPEIDDDSETAVPYAHRDKKQNLVSAATRQAKAVEAPREKLDQKPPLQAGLKRNATRPTN</sequence>
<reference evidence="3" key="1">
    <citation type="submission" date="2017-03" db="EMBL/GenBank/DDBJ databases">
        <title>Phytopthora megakarya and P. palmivora, two closely related causual agents of cacao black pod achieved similar genome size and gene model numbers by different mechanisms.</title>
        <authorList>
            <person name="Ali S."/>
            <person name="Shao J."/>
            <person name="Larry D.J."/>
            <person name="Kronmiller B."/>
            <person name="Shen D."/>
            <person name="Strem M.D."/>
            <person name="Melnick R.L."/>
            <person name="Guiltinan M.J."/>
            <person name="Tyler B.M."/>
            <person name="Meinhardt L.W."/>
            <person name="Bailey B.A."/>
        </authorList>
    </citation>
    <scope>NUCLEOTIDE SEQUENCE [LARGE SCALE GENOMIC DNA]</scope>
    <source>
        <strain evidence="3">zdho120</strain>
    </source>
</reference>
<keyword evidence="3" id="KW-1185">Reference proteome</keyword>
<evidence type="ECO:0000256" key="1">
    <source>
        <dbReference type="SAM" id="MobiDB-lite"/>
    </source>
</evidence>
<proteinExistence type="predicted"/>
<name>A0A225VVB8_9STRA</name>
<protein>
    <submittedName>
        <fullName evidence="2">Uncharacterized protein</fullName>
    </submittedName>
</protein>
<dbReference type="Proteomes" id="UP000198211">
    <property type="component" value="Unassembled WGS sequence"/>
</dbReference>
<organism evidence="2 3">
    <name type="scientific">Phytophthora megakarya</name>
    <dbReference type="NCBI Taxonomy" id="4795"/>
    <lineage>
        <taxon>Eukaryota</taxon>
        <taxon>Sar</taxon>
        <taxon>Stramenopiles</taxon>
        <taxon>Oomycota</taxon>
        <taxon>Peronosporomycetes</taxon>
        <taxon>Peronosporales</taxon>
        <taxon>Peronosporaceae</taxon>
        <taxon>Phytophthora</taxon>
    </lineage>
</organism>
<evidence type="ECO:0000313" key="2">
    <source>
        <dbReference type="EMBL" id="OWZ09386.1"/>
    </source>
</evidence>
<feature type="region of interest" description="Disordered" evidence="1">
    <location>
        <begin position="200"/>
        <end position="238"/>
    </location>
</feature>